<keyword evidence="1" id="KW-0805">Transcription regulation</keyword>
<evidence type="ECO:0000256" key="3">
    <source>
        <dbReference type="ARBA" id="ARBA00023163"/>
    </source>
</evidence>
<dbReference type="SUPFAM" id="SSF51182">
    <property type="entry name" value="RmlC-like cupins"/>
    <property type="match status" value="1"/>
</dbReference>
<dbReference type="Pfam" id="PF12833">
    <property type="entry name" value="HTH_18"/>
    <property type="match status" value="1"/>
</dbReference>
<dbReference type="InterPro" id="IPR018060">
    <property type="entry name" value="HTH_AraC"/>
</dbReference>
<dbReference type="SUPFAM" id="SSF46689">
    <property type="entry name" value="Homeodomain-like"/>
    <property type="match status" value="1"/>
</dbReference>
<dbReference type="PANTHER" id="PTHR11019:SF159">
    <property type="entry name" value="TRANSCRIPTIONAL REGULATOR-RELATED"/>
    <property type="match status" value="1"/>
</dbReference>
<reference evidence="5 6" key="1">
    <citation type="submission" date="2020-03" db="EMBL/GenBank/DDBJ databases">
        <title>Genome mining reveals the biosynthetic pathways of PHA and ectoines of the halophilic strain Salinivibrio costicola M318 isolated from fermented shrimp paste.</title>
        <authorList>
            <person name="Doan T.V."/>
            <person name="Tran L.T."/>
            <person name="Trieu T.A."/>
            <person name="Nguyen Q.V."/>
            <person name="Quach T.N."/>
            <person name="Phi T.Q."/>
            <person name="Kumar S."/>
        </authorList>
    </citation>
    <scope>NUCLEOTIDE SEQUENCE [LARGE SCALE GENOMIC DNA]</scope>
    <source>
        <strain evidence="5 6">M318</strain>
    </source>
</reference>
<keyword evidence="2" id="KW-0238">DNA-binding</keyword>
<dbReference type="CDD" id="cd06124">
    <property type="entry name" value="cupin_NimR-like_N"/>
    <property type="match status" value="1"/>
</dbReference>
<evidence type="ECO:0000256" key="2">
    <source>
        <dbReference type="ARBA" id="ARBA00023125"/>
    </source>
</evidence>
<dbReference type="Proteomes" id="UP000501408">
    <property type="component" value="Chromosome 2"/>
</dbReference>
<protein>
    <submittedName>
        <fullName evidence="5">Helix-turn-helix transcriptional regulator</fullName>
    </submittedName>
</protein>
<dbReference type="EMBL" id="CP050267">
    <property type="protein sequence ID" value="QIR07915.1"/>
    <property type="molecule type" value="Genomic_DNA"/>
</dbReference>
<feature type="domain" description="HTH araC/xylS-type" evidence="4">
    <location>
        <begin position="172"/>
        <end position="253"/>
    </location>
</feature>
<name>A0ABX6K8R1_SALCS</name>
<evidence type="ECO:0000313" key="5">
    <source>
        <dbReference type="EMBL" id="QIR07915.1"/>
    </source>
</evidence>
<dbReference type="InterPro" id="IPR009057">
    <property type="entry name" value="Homeodomain-like_sf"/>
</dbReference>
<dbReference type="InterPro" id="IPR003313">
    <property type="entry name" value="AraC-bd"/>
</dbReference>
<dbReference type="PROSITE" id="PS01124">
    <property type="entry name" value="HTH_ARAC_FAMILY_2"/>
    <property type="match status" value="1"/>
</dbReference>
<evidence type="ECO:0000256" key="1">
    <source>
        <dbReference type="ARBA" id="ARBA00023015"/>
    </source>
</evidence>
<accession>A0ABX6K8R1</accession>
<dbReference type="PANTHER" id="PTHR11019">
    <property type="entry name" value="HTH-TYPE TRANSCRIPTIONAL REGULATOR NIMR"/>
    <property type="match status" value="1"/>
</dbReference>
<evidence type="ECO:0000313" key="6">
    <source>
        <dbReference type="Proteomes" id="UP000501408"/>
    </source>
</evidence>
<dbReference type="SMART" id="SM00342">
    <property type="entry name" value="HTH_ARAC"/>
    <property type="match status" value="1"/>
</dbReference>
<gene>
    <name evidence="5" type="ORF">HBA18_16160</name>
</gene>
<dbReference type="Pfam" id="PF02311">
    <property type="entry name" value="AraC_binding"/>
    <property type="match status" value="1"/>
</dbReference>
<dbReference type="RefSeq" id="WP_096631828.1">
    <property type="nucleotide sequence ID" value="NZ_CP050267.1"/>
</dbReference>
<dbReference type="Gene3D" id="1.10.10.60">
    <property type="entry name" value="Homeodomain-like"/>
    <property type="match status" value="2"/>
</dbReference>
<dbReference type="InterPro" id="IPR011051">
    <property type="entry name" value="RmlC_Cupin_sf"/>
</dbReference>
<proteinExistence type="predicted"/>
<organism evidence="5 6">
    <name type="scientific">Salinivibrio costicola</name>
    <name type="common">Vibrio costicola</name>
    <dbReference type="NCBI Taxonomy" id="51367"/>
    <lineage>
        <taxon>Bacteria</taxon>
        <taxon>Pseudomonadati</taxon>
        <taxon>Pseudomonadota</taxon>
        <taxon>Gammaproteobacteria</taxon>
        <taxon>Vibrionales</taxon>
        <taxon>Vibrionaceae</taxon>
        <taxon>Salinivibrio</taxon>
    </lineage>
</organism>
<sequence length="256" mass="29057">MAWLNSDDNFDPDMLDNSVLGIGADLTSHDSGFHYHQKGQLLFSQHGCMRITLANSVSILPPTRVAWIPGHCEHRVEMQHTVGYRSIYFDQRVITQLPTQLRILTTTPLLTAVMERIALSPFTTNWQCGAPANLLAVCIDELTSAKEETMTLPLPTDYRLSPLLEMDVLPPLKEAATRCAASEKTITRLFKKETGMSYQQWRQQWRIIKAIELLAAGKKQGDIAHRLHFASDSAFITFFRTMLGESPRTYMKMNHH</sequence>
<keyword evidence="6" id="KW-1185">Reference proteome</keyword>
<evidence type="ECO:0000259" key="4">
    <source>
        <dbReference type="PROSITE" id="PS01124"/>
    </source>
</evidence>
<keyword evidence="3" id="KW-0804">Transcription</keyword>